<reference evidence="2 3" key="1">
    <citation type="submission" date="2024-11" db="EMBL/GenBank/DDBJ databases">
        <title>Chromosome-level genome assembly of the freshwater bivalve Anodonta woodiana.</title>
        <authorList>
            <person name="Chen X."/>
        </authorList>
    </citation>
    <scope>NUCLEOTIDE SEQUENCE [LARGE SCALE GENOMIC DNA]</scope>
    <source>
        <strain evidence="2">MN2024</strain>
        <tissue evidence="2">Gills</tissue>
    </source>
</reference>
<comment type="caution">
    <text evidence="2">The sequence shown here is derived from an EMBL/GenBank/DDBJ whole genome shotgun (WGS) entry which is preliminary data.</text>
</comment>
<dbReference type="PANTHER" id="PTHR31025">
    <property type="entry name" value="SI:CH211-196P9.1-RELATED"/>
    <property type="match status" value="1"/>
</dbReference>
<dbReference type="EMBL" id="JBJQND010000015">
    <property type="protein sequence ID" value="KAL3853616.1"/>
    <property type="molecule type" value="Genomic_DNA"/>
</dbReference>
<dbReference type="AlphaFoldDB" id="A0ABD3UXA7"/>
<evidence type="ECO:0000313" key="3">
    <source>
        <dbReference type="Proteomes" id="UP001634394"/>
    </source>
</evidence>
<proteinExistence type="predicted"/>
<name>A0ABD3UXA7_SINWO</name>
<dbReference type="PANTHER" id="PTHR31025:SF9">
    <property type="entry name" value="SI:DKEY-286J15.1"/>
    <property type="match status" value="1"/>
</dbReference>
<protein>
    <submittedName>
        <fullName evidence="2">Uncharacterized protein</fullName>
    </submittedName>
</protein>
<organism evidence="2 3">
    <name type="scientific">Sinanodonta woodiana</name>
    <name type="common">Chinese pond mussel</name>
    <name type="synonym">Anodonta woodiana</name>
    <dbReference type="NCBI Taxonomy" id="1069815"/>
    <lineage>
        <taxon>Eukaryota</taxon>
        <taxon>Metazoa</taxon>
        <taxon>Spiralia</taxon>
        <taxon>Lophotrochozoa</taxon>
        <taxon>Mollusca</taxon>
        <taxon>Bivalvia</taxon>
        <taxon>Autobranchia</taxon>
        <taxon>Heteroconchia</taxon>
        <taxon>Palaeoheterodonta</taxon>
        <taxon>Unionida</taxon>
        <taxon>Unionoidea</taxon>
        <taxon>Unionidae</taxon>
        <taxon>Unioninae</taxon>
        <taxon>Sinanodonta</taxon>
    </lineage>
</organism>
<dbReference type="EMBL" id="JBJQND010000015">
    <property type="protein sequence ID" value="KAL3853617.1"/>
    <property type="molecule type" value="Genomic_DNA"/>
</dbReference>
<feature type="region of interest" description="Disordered" evidence="1">
    <location>
        <begin position="1"/>
        <end position="55"/>
    </location>
</feature>
<gene>
    <name evidence="2" type="ORF">ACJMK2_017148</name>
</gene>
<sequence length="290" mass="33204">MSSRGKRKSAMMTAEVMPGPSSAVEAAMSGGEGDGPSSTKKSKLLKDEPSTSTTEEEIKKFMNNTFDIRRNFINFEDPTVAIIRETYPYLFKERQILSEFERITEFDLDQTLQQYCVKNSGPIIEFAKHCPGTGALLKAGDKIKMEQPDLKQYWDMVTCICLLPTLLRENLVDCIIEVAEDAQVDAKGKIVPVLVSRGSVFKSDEFFLIIEEEVVQEYEEFTIAFENLFAAYWVFNMEYPQTLHNTYTFIQKAILKMKDNIPIPTQCKQLMNRLQRSDAQKKQRSRSKPE</sequence>
<keyword evidence="3" id="KW-1185">Reference proteome</keyword>
<evidence type="ECO:0000313" key="2">
    <source>
        <dbReference type="EMBL" id="KAL3853616.1"/>
    </source>
</evidence>
<dbReference type="Proteomes" id="UP001634394">
    <property type="component" value="Unassembled WGS sequence"/>
</dbReference>
<accession>A0ABD3UXA7</accession>
<evidence type="ECO:0000256" key="1">
    <source>
        <dbReference type="SAM" id="MobiDB-lite"/>
    </source>
</evidence>